<feature type="compositionally biased region" description="Polar residues" evidence="1">
    <location>
        <begin position="1"/>
        <end position="11"/>
    </location>
</feature>
<name>A0ABQ3U6Z2_STRHY</name>
<sequence length="85" mass="8667">MEVSRPTGSISVVTTEKVPTATATTASQDLSGERTTGDDPEMAAGVVSSVLSDMSLANSCALPGTTPKFSDFSERGSSVRLIGDV</sequence>
<evidence type="ECO:0000313" key="2">
    <source>
        <dbReference type="EMBL" id="GHJ31372.1"/>
    </source>
</evidence>
<organism evidence="2 3">
    <name type="scientific">Streptomyces hygroscopicus</name>
    <dbReference type="NCBI Taxonomy" id="1912"/>
    <lineage>
        <taxon>Bacteria</taxon>
        <taxon>Bacillati</taxon>
        <taxon>Actinomycetota</taxon>
        <taxon>Actinomycetes</taxon>
        <taxon>Kitasatosporales</taxon>
        <taxon>Streptomycetaceae</taxon>
        <taxon>Streptomyces</taxon>
        <taxon>Streptomyces violaceusniger group</taxon>
    </lineage>
</organism>
<evidence type="ECO:0000313" key="3">
    <source>
        <dbReference type="Proteomes" id="UP001054854"/>
    </source>
</evidence>
<comment type="caution">
    <text evidence="2">The sequence shown here is derived from an EMBL/GenBank/DDBJ whole genome shotgun (WGS) entry which is preliminary data.</text>
</comment>
<gene>
    <name evidence="2" type="ORF">TPA0910_58050</name>
</gene>
<keyword evidence="3" id="KW-1185">Reference proteome</keyword>
<dbReference type="Proteomes" id="UP001054854">
    <property type="component" value="Unassembled WGS sequence"/>
</dbReference>
<evidence type="ECO:0000256" key="1">
    <source>
        <dbReference type="SAM" id="MobiDB-lite"/>
    </source>
</evidence>
<dbReference type="EMBL" id="BNEK01000005">
    <property type="protein sequence ID" value="GHJ31372.1"/>
    <property type="molecule type" value="Genomic_DNA"/>
</dbReference>
<proteinExistence type="predicted"/>
<accession>A0ABQ3U6Z2</accession>
<feature type="region of interest" description="Disordered" evidence="1">
    <location>
        <begin position="1"/>
        <end position="41"/>
    </location>
</feature>
<reference evidence="2" key="1">
    <citation type="submission" date="2024-05" db="EMBL/GenBank/DDBJ databases">
        <title>Whole genome shotgun sequence of Streptomyces hygroscopicus NBRC 113678.</title>
        <authorList>
            <person name="Komaki H."/>
            <person name="Tamura T."/>
        </authorList>
    </citation>
    <scope>NUCLEOTIDE SEQUENCE</scope>
    <source>
        <strain evidence="2">N11-34</strain>
    </source>
</reference>
<feature type="compositionally biased region" description="Low complexity" evidence="1">
    <location>
        <begin position="12"/>
        <end position="26"/>
    </location>
</feature>
<protein>
    <submittedName>
        <fullName evidence="2">Uncharacterized protein</fullName>
    </submittedName>
</protein>